<keyword evidence="5 9" id="KW-0863">Zinc-finger</keyword>
<evidence type="ECO:0000256" key="5">
    <source>
        <dbReference type="ARBA" id="ARBA00022771"/>
    </source>
</evidence>
<dbReference type="SMART" id="SM00184">
    <property type="entry name" value="RING"/>
    <property type="match status" value="1"/>
</dbReference>
<evidence type="ECO:0000259" key="11">
    <source>
        <dbReference type="PROSITE" id="PS50089"/>
    </source>
</evidence>
<dbReference type="InterPro" id="IPR058746">
    <property type="entry name" value="Znf_RING-type_Topors"/>
</dbReference>
<dbReference type="Pfam" id="PF26084">
    <property type="entry name" value="PWI_Topors"/>
    <property type="match status" value="1"/>
</dbReference>
<reference evidence="12 13" key="1">
    <citation type="journal article" date="2024" name="bioRxiv">
        <title>A reference genome for Trichogramma kaykai: A tiny desert-dwelling parasitoid wasp with competing sex-ratio distorters.</title>
        <authorList>
            <person name="Culotta J."/>
            <person name="Lindsey A.R."/>
        </authorList>
    </citation>
    <scope>NUCLEOTIDE SEQUENCE [LARGE SCALE GENOMIC DNA]</scope>
    <source>
        <strain evidence="12 13">KSX58</strain>
    </source>
</reference>
<keyword evidence="4" id="KW-0479">Metal-binding</keyword>
<dbReference type="SUPFAM" id="SSF57850">
    <property type="entry name" value="RING/U-box"/>
    <property type="match status" value="1"/>
</dbReference>
<comment type="caution">
    <text evidence="12">The sequence shown here is derived from an EMBL/GenBank/DDBJ whole genome shotgun (WGS) entry which is preliminary data.</text>
</comment>
<evidence type="ECO:0000256" key="10">
    <source>
        <dbReference type="SAM" id="MobiDB-lite"/>
    </source>
</evidence>
<accession>A0ABD2VSM5</accession>
<evidence type="ECO:0000256" key="3">
    <source>
        <dbReference type="ARBA" id="ARBA00022679"/>
    </source>
</evidence>
<name>A0ABD2VSM5_9HYME</name>
<feature type="compositionally biased region" description="Polar residues" evidence="10">
    <location>
        <begin position="351"/>
        <end position="374"/>
    </location>
</feature>
<feature type="region of interest" description="Disordered" evidence="10">
    <location>
        <begin position="588"/>
        <end position="755"/>
    </location>
</feature>
<dbReference type="EC" id="2.3.2.27" evidence="2"/>
<evidence type="ECO:0000313" key="13">
    <source>
        <dbReference type="Proteomes" id="UP001627154"/>
    </source>
</evidence>
<feature type="compositionally biased region" description="Polar residues" evidence="10">
    <location>
        <begin position="387"/>
        <end position="404"/>
    </location>
</feature>
<feature type="region of interest" description="Disordered" evidence="10">
    <location>
        <begin position="350"/>
        <end position="416"/>
    </location>
</feature>
<dbReference type="InterPro" id="IPR018957">
    <property type="entry name" value="Znf_C3HC4_RING-type"/>
</dbReference>
<dbReference type="PROSITE" id="PS00518">
    <property type="entry name" value="ZF_RING_1"/>
    <property type="match status" value="1"/>
</dbReference>
<evidence type="ECO:0000256" key="6">
    <source>
        <dbReference type="ARBA" id="ARBA00022833"/>
    </source>
</evidence>
<dbReference type="Proteomes" id="UP001627154">
    <property type="component" value="Unassembled WGS sequence"/>
</dbReference>
<organism evidence="12 13">
    <name type="scientific">Trichogramma kaykai</name>
    <dbReference type="NCBI Taxonomy" id="54128"/>
    <lineage>
        <taxon>Eukaryota</taxon>
        <taxon>Metazoa</taxon>
        <taxon>Ecdysozoa</taxon>
        <taxon>Arthropoda</taxon>
        <taxon>Hexapoda</taxon>
        <taxon>Insecta</taxon>
        <taxon>Pterygota</taxon>
        <taxon>Neoptera</taxon>
        <taxon>Endopterygota</taxon>
        <taxon>Hymenoptera</taxon>
        <taxon>Apocrita</taxon>
        <taxon>Proctotrupomorpha</taxon>
        <taxon>Chalcidoidea</taxon>
        <taxon>Trichogrammatidae</taxon>
        <taxon>Trichogramma</taxon>
    </lineage>
</organism>
<keyword evidence="3" id="KW-0808">Transferase</keyword>
<dbReference type="GO" id="GO:0061630">
    <property type="term" value="F:ubiquitin protein ligase activity"/>
    <property type="evidence" value="ECO:0007669"/>
    <property type="project" value="UniProtKB-EC"/>
</dbReference>
<feature type="compositionally biased region" description="Low complexity" evidence="10">
    <location>
        <begin position="543"/>
        <end position="564"/>
    </location>
</feature>
<keyword evidence="6" id="KW-0862">Zinc</keyword>
<comment type="catalytic activity">
    <reaction evidence="1">
        <text>S-ubiquitinyl-[E2 ubiquitin-conjugating enzyme]-L-cysteine + [acceptor protein]-L-lysine = [E2 ubiquitin-conjugating enzyme]-L-cysteine + N(6)-ubiquitinyl-[acceptor protein]-L-lysine.</text>
        <dbReference type="EC" id="2.3.2.27"/>
    </reaction>
</comment>
<dbReference type="InterPro" id="IPR017907">
    <property type="entry name" value="Znf_RING_CS"/>
</dbReference>
<dbReference type="InterPro" id="IPR001841">
    <property type="entry name" value="Znf_RING"/>
</dbReference>
<evidence type="ECO:0000256" key="9">
    <source>
        <dbReference type="PROSITE-ProRule" id="PRU00175"/>
    </source>
</evidence>
<feature type="compositionally biased region" description="Polar residues" evidence="10">
    <location>
        <begin position="650"/>
        <end position="663"/>
    </location>
</feature>
<sequence>MDSGVIMSRTERKGQDPSIARLMEACFASKEENGYVNEERPSSPPPHCSICLEDFVNKSFCDTCLHPFCFTCLLEWSRIKNDCPLCKQIFKTIIHNVRAEGVYDEFNINYPAAVNIADNQNVPIVVDLRERISRNQSVPSTQGSVIPFARFMYRTTVGSNQRYRLIHLNPEAVRRQVQLPVIRPPREENQDGFGGRRQRLQDPLHFRTTIYAQNMWARPVMDIFGRVRLCSADSLRRHPAERQRLIPFLSRELTALLANNPGRVAYVMNVILTALSNNDCNMYSANFINVVREHVGPHTDHFIHELANFANSHFDLYGYDRCVTYGDPPTRPIPVNNDSDSDILILDDTTSPINESSAGPSNIEAGNSAASVSTDPPAPPSFLPRAVQSQEPTSSLGSPQNSLRNLCPPGFIAGPSMPVEENQARLATNNRTQMSPPERSYNPIIISSSSESEDECQIVGYVKPRHERTPVTIDLTSSSDGEIHEEEFSPPTFHIRRPANIPTIRSPSPRPENLGHVGFIPITIPTSPVNQRPTLLDLFSRSTTSDSSITDSDSNSDDNPQNLSTIKFSTPTRSPSILREIEAAALEGHREVKHESSVPSIIPRRVLDDGSSSGAESDVDDDDDYSPSKRLIQKQKRSMHEDIHKASGSGFRSAQSSYQPENDCSLKNESISRKHKRPRRSHRRVSYKPVSEDTDSSNSDNQIQSETDSDSDSTPLSKYRRKRPRRSLQLRKRERSSSSRTEIESYQVKASPISD</sequence>
<dbReference type="PROSITE" id="PS50089">
    <property type="entry name" value="ZF_RING_2"/>
    <property type="match status" value="1"/>
</dbReference>
<evidence type="ECO:0000256" key="1">
    <source>
        <dbReference type="ARBA" id="ARBA00000900"/>
    </source>
</evidence>
<evidence type="ECO:0000313" key="12">
    <source>
        <dbReference type="EMBL" id="KAL3383550.1"/>
    </source>
</evidence>
<dbReference type="PANTHER" id="PTHR46077:SF1">
    <property type="entry name" value="TOP1 BINDING ARGININE_SERINE RICH PROTEIN, E3 UBIQUITIN LIGASE"/>
    <property type="match status" value="1"/>
</dbReference>
<dbReference type="Gene3D" id="3.30.40.10">
    <property type="entry name" value="Zinc/RING finger domain, C3HC4 (zinc finger)"/>
    <property type="match status" value="1"/>
</dbReference>
<evidence type="ECO:0000256" key="2">
    <source>
        <dbReference type="ARBA" id="ARBA00012483"/>
    </source>
</evidence>
<dbReference type="InterPro" id="IPR058745">
    <property type="entry name" value="PWI_Topors"/>
</dbReference>
<evidence type="ECO:0000256" key="8">
    <source>
        <dbReference type="ARBA" id="ARBA00023163"/>
    </source>
</evidence>
<protein>
    <recommendedName>
        <fullName evidence="2">RING-type E3 ubiquitin transferase</fullName>
        <ecNumber evidence="2">2.3.2.27</ecNumber>
    </recommendedName>
</protein>
<keyword evidence="8" id="KW-0804">Transcription</keyword>
<evidence type="ECO:0000256" key="7">
    <source>
        <dbReference type="ARBA" id="ARBA00023015"/>
    </source>
</evidence>
<dbReference type="Pfam" id="PF00097">
    <property type="entry name" value="zf-C3HC4"/>
    <property type="match status" value="1"/>
</dbReference>
<feature type="compositionally biased region" description="Basic residues" evidence="10">
    <location>
        <begin position="673"/>
        <end position="686"/>
    </location>
</feature>
<keyword evidence="13" id="KW-1185">Reference proteome</keyword>
<feature type="compositionally biased region" description="Basic residues" evidence="10">
    <location>
        <begin position="718"/>
        <end position="734"/>
    </location>
</feature>
<dbReference type="GO" id="GO:0008270">
    <property type="term" value="F:zinc ion binding"/>
    <property type="evidence" value="ECO:0007669"/>
    <property type="project" value="UniProtKB-KW"/>
</dbReference>
<dbReference type="GO" id="GO:0005634">
    <property type="term" value="C:nucleus"/>
    <property type="evidence" value="ECO:0007669"/>
    <property type="project" value="UniProtKB-ARBA"/>
</dbReference>
<dbReference type="EMBL" id="JBJJXI010000190">
    <property type="protein sequence ID" value="KAL3383550.1"/>
    <property type="molecule type" value="Genomic_DNA"/>
</dbReference>
<feature type="compositionally biased region" description="Polar residues" evidence="10">
    <location>
        <begin position="696"/>
        <end position="706"/>
    </location>
</feature>
<dbReference type="InterPro" id="IPR013083">
    <property type="entry name" value="Znf_RING/FYVE/PHD"/>
</dbReference>
<evidence type="ECO:0000256" key="4">
    <source>
        <dbReference type="ARBA" id="ARBA00022723"/>
    </source>
</evidence>
<proteinExistence type="predicted"/>
<dbReference type="CDD" id="cd16574">
    <property type="entry name" value="RING-HC_Topors"/>
    <property type="match status" value="1"/>
</dbReference>
<keyword evidence="7" id="KW-0805">Transcription regulation</keyword>
<feature type="region of interest" description="Disordered" evidence="10">
    <location>
        <begin position="543"/>
        <end position="573"/>
    </location>
</feature>
<gene>
    <name evidence="12" type="ORF">TKK_020570</name>
</gene>
<feature type="domain" description="RING-type" evidence="11">
    <location>
        <begin position="48"/>
        <end position="87"/>
    </location>
</feature>
<dbReference type="PANTHER" id="PTHR46077">
    <property type="entry name" value="E3 UBIQUITIN-PROTEIN LIGASE TOPORS"/>
    <property type="match status" value="1"/>
</dbReference>
<dbReference type="AlphaFoldDB" id="A0ABD2VSM5"/>